<protein>
    <submittedName>
        <fullName evidence="1">Uncharacterized protein</fullName>
    </submittedName>
</protein>
<dbReference type="AlphaFoldDB" id="B7FJ42"/>
<organism evidence="1">
    <name type="scientific">Medicago truncatula</name>
    <name type="common">Barrel medic</name>
    <name type="synonym">Medicago tribuloides</name>
    <dbReference type="NCBI Taxonomy" id="3880"/>
    <lineage>
        <taxon>Eukaryota</taxon>
        <taxon>Viridiplantae</taxon>
        <taxon>Streptophyta</taxon>
        <taxon>Embryophyta</taxon>
        <taxon>Tracheophyta</taxon>
        <taxon>Spermatophyta</taxon>
        <taxon>Magnoliopsida</taxon>
        <taxon>eudicotyledons</taxon>
        <taxon>Gunneridae</taxon>
        <taxon>Pentapetalae</taxon>
        <taxon>rosids</taxon>
        <taxon>fabids</taxon>
        <taxon>Fabales</taxon>
        <taxon>Fabaceae</taxon>
        <taxon>Papilionoideae</taxon>
        <taxon>50 kb inversion clade</taxon>
        <taxon>NPAAA clade</taxon>
        <taxon>Hologalegina</taxon>
        <taxon>IRL clade</taxon>
        <taxon>Trifolieae</taxon>
        <taxon>Medicago</taxon>
    </lineage>
</organism>
<proteinExistence type="evidence at transcript level"/>
<reference evidence="1" key="1">
    <citation type="submission" date="2008-12" db="EMBL/GenBank/DDBJ databases">
        <title>Medicago truncatula full length cdna cloning project.</title>
        <authorList>
            <person name="Moskal W."/>
            <person name="Chan A."/>
            <person name="Cheung F."/>
            <person name="Xiao Y."/>
            <person name="Town C.D."/>
        </authorList>
    </citation>
    <scope>NUCLEOTIDE SEQUENCE</scope>
</reference>
<evidence type="ECO:0000313" key="1">
    <source>
        <dbReference type="EMBL" id="ACJ84771.1"/>
    </source>
</evidence>
<name>B7FJ42_MEDTR</name>
<accession>B7FJ42</accession>
<dbReference type="EMBL" id="BT052109">
    <property type="protein sequence ID" value="ACJ84771.1"/>
    <property type="molecule type" value="mRNA"/>
</dbReference>
<sequence length="33" mass="3762">MNCFFLCFNSSMLVLAATIVIQFNPIFCILFSI</sequence>